<dbReference type="Proteomes" id="UP000000214">
    <property type="component" value="Chromosome"/>
</dbReference>
<accession>K7RUI3</accession>
<proteinExistence type="predicted"/>
<reference evidence="1 2" key="1">
    <citation type="journal article" date="2012" name="BMC Genomics">
        <title>The genome sequence of Propionibacterium acidipropionici provides insights into its biotechnological and industrial potential.</title>
        <authorList>
            <person name="Parizzi L.P."/>
            <person name="Grassi M.C."/>
            <person name="Llerena L.A."/>
            <person name="Carazzolle M.F."/>
            <person name="Queiroz V.L."/>
            <person name="Lunardi I."/>
            <person name="Zeidler A.F."/>
            <person name="Teixeira P.J."/>
            <person name="Mieczkowski P."/>
            <person name="Rincones J."/>
            <person name="Pereira G.A."/>
        </authorList>
    </citation>
    <scope>NUCLEOTIDE SEQUENCE [LARGE SCALE GENOMIC DNA]</scope>
    <source>
        <strain evidence="2">ATCC 4875 / DSM 20272 / JCM 6432 / NBRC 12425 / NCIMB 8070</strain>
    </source>
</reference>
<name>K7RUI3_ACIA4</name>
<dbReference type="AlphaFoldDB" id="K7RUI3"/>
<dbReference type="EMBL" id="CP003493">
    <property type="protein sequence ID" value="AFV90076.1"/>
    <property type="molecule type" value="Genomic_DNA"/>
</dbReference>
<sequence>MPALFEDAERPRFIWIEAEYVNQESSTLWQFFETLERAAEKLEAHPEQFVHADNI</sequence>
<dbReference type="KEGG" id="pbo:PACID_22930"/>
<gene>
    <name evidence="1" type="ordered locus">PACID_22930</name>
</gene>
<evidence type="ECO:0000313" key="1">
    <source>
        <dbReference type="EMBL" id="AFV90076.1"/>
    </source>
</evidence>
<protein>
    <submittedName>
        <fullName evidence="1">Uncharacterized protein</fullName>
    </submittedName>
</protein>
<evidence type="ECO:0000313" key="2">
    <source>
        <dbReference type="Proteomes" id="UP000000214"/>
    </source>
</evidence>
<organism evidence="1 2">
    <name type="scientific">Acidipropionibacterium acidipropionici (strain ATCC 4875 / DSM 20272 / JCM 6432 / NBRC 12425 / NCIMB 8070 / 4)</name>
    <name type="common">Propionibacterium acidipropionici</name>
    <dbReference type="NCBI Taxonomy" id="1171373"/>
    <lineage>
        <taxon>Bacteria</taxon>
        <taxon>Bacillati</taxon>
        <taxon>Actinomycetota</taxon>
        <taxon>Actinomycetes</taxon>
        <taxon>Propionibacteriales</taxon>
        <taxon>Propionibacteriaceae</taxon>
        <taxon>Acidipropionibacterium</taxon>
    </lineage>
</organism>
<dbReference type="HOGENOM" id="CLU_3028657_0_0_11"/>